<feature type="region of interest" description="Disordered" evidence="1">
    <location>
        <begin position="1"/>
        <end position="40"/>
    </location>
</feature>
<evidence type="ECO:0000256" key="1">
    <source>
        <dbReference type="SAM" id="MobiDB-lite"/>
    </source>
</evidence>
<organism evidence="2">
    <name type="scientific">Brassica cretica</name>
    <name type="common">Mustard</name>
    <dbReference type="NCBI Taxonomy" id="69181"/>
    <lineage>
        <taxon>Eukaryota</taxon>
        <taxon>Viridiplantae</taxon>
        <taxon>Streptophyta</taxon>
        <taxon>Embryophyta</taxon>
        <taxon>Tracheophyta</taxon>
        <taxon>Spermatophyta</taxon>
        <taxon>Magnoliopsida</taxon>
        <taxon>eudicotyledons</taxon>
        <taxon>Gunneridae</taxon>
        <taxon>Pentapetalae</taxon>
        <taxon>rosids</taxon>
        <taxon>malvids</taxon>
        <taxon>Brassicales</taxon>
        <taxon>Brassicaceae</taxon>
        <taxon>Brassiceae</taxon>
        <taxon>Brassica</taxon>
    </lineage>
</organism>
<comment type="caution">
    <text evidence="2">The sequence shown here is derived from an EMBL/GenBank/DDBJ whole genome shotgun (WGS) entry which is preliminary data.</text>
</comment>
<reference evidence="2" key="1">
    <citation type="submission" date="2019-12" db="EMBL/GenBank/DDBJ databases">
        <title>Genome sequencing and annotation of Brassica cretica.</title>
        <authorList>
            <person name="Studholme D.J."/>
            <person name="Sarris P.F."/>
        </authorList>
    </citation>
    <scope>NUCLEOTIDE SEQUENCE</scope>
    <source>
        <strain evidence="2">PFS-102/07</strain>
        <tissue evidence="2">Leaf</tissue>
    </source>
</reference>
<dbReference type="AlphaFoldDB" id="A0A8S9KBV9"/>
<protein>
    <submittedName>
        <fullName evidence="2">Uncharacterized protein</fullName>
    </submittedName>
</protein>
<name>A0A8S9KBV9_BRACR</name>
<proteinExistence type="predicted"/>
<evidence type="ECO:0000313" key="2">
    <source>
        <dbReference type="EMBL" id="KAF2591511.1"/>
    </source>
</evidence>
<accession>A0A8S9KBV9</accession>
<dbReference type="EMBL" id="QGKY02000190">
    <property type="protein sequence ID" value="KAF2591511.1"/>
    <property type="molecule type" value="Genomic_DNA"/>
</dbReference>
<gene>
    <name evidence="2" type="ORF">F2Q70_00039253</name>
</gene>
<sequence>MDDDLDPIFDDEDDHLDDDLGPIFDEEDDHLDDDSGPIFDEEEEPEAVSFLLAVQRVAEDVVDSGTEADHEKDLTTAYASGLIHDVLDREKLVSLMQNVEALCSIRNQCLDLSKKGPPRK</sequence>